<comment type="caution">
    <text evidence="10">Lacks conserved residue(s) required for the propagation of feature annotation.</text>
</comment>
<dbReference type="InterPro" id="IPR029056">
    <property type="entry name" value="Ribokinase-like"/>
</dbReference>
<evidence type="ECO:0000256" key="7">
    <source>
        <dbReference type="ARBA" id="ARBA00022842"/>
    </source>
</evidence>
<evidence type="ECO:0000256" key="1">
    <source>
        <dbReference type="ARBA" id="ARBA00005210"/>
    </source>
</evidence>
<sequence>MKCLLSIQSHVVYGYAGNKSATFPMQLLGIDVWALNTVQFSNHTQYGQWTGMVMPPEQIGEIVQGIDNIGQLHKCDAVISGYIGSAEQVEEIIHAVQKVKSRNPNAVYLCDPVMGHPDKGCIVADGVKENLINLAMAKADIITPNLVELRELSGLPVENFAQAIEAVKAILAKGPKKVLVKHLSKVGQDPSQFEMLLANEQGIWHISRPLHQFAKEPVGVGDLTAGLFMANLLNGKSDVEAFEHTANAVNDVMTVTQQQDNYELQIVAAREQIVRPVSQFNAVKIA</sequence>
<dbReference type="InterPro" id="IPR023685">
    <property type="entry name" value="Pyridoxal_kinase_PdxY"/>
</dbReference>
<feature type="domain" description="Pyridoxamine kinase/Phosphomethylpyrimidine kinase" evidence="11">
    <location>
        <begin position="66"/>
        <end position="254"/>
    </location>
</feature>
<accession>A0A0F5EY54</accession>
<evidence type="ECO:0000313" key="12">
    <source>
        <dbReference type="EMBL" id="RZN58799.1"/>
    </source>
</evidence>
<dbReference type="InterPro" id="IPR013749">
    <property type="entry name" value="PM/HMP-P_kinase-1"/>
</dbReference>
<keyword evidence="4 10" id="KW-0547">Nucleotide-binding</keyword>
<dbReference type="RefSeq" id="WP_046098298.1">
    <property type="nucleotide sequence ID" value="NZ_JBANLW010000064.1"/>
</dbReference>
<dbReference type="InterPro" id="IPR004625">
    <property type="entry name" value="PyrdxlKinase"/>
</dbReference>
<dbReference type="eggNOG" id="COG2240">
    <property type="taxonomic scope" value="Bacteria"/>
</dbReference>
<evidence type="ECO:0000256" key="2">
    <source>
        <dbReference type="ARBA" id="ARBA00011738"/>
    </source>
</evidence>
<gene>
    <name evidence="10 12" type="primary">pdxY</name>
    <name evidence="12" type="ORF">EIG79_07000</name>
</gene>
<keyword evidence="5 10" id="KW-0418">Kinase</keyword>
<feature type="binding site" evidence="10">
    <location>
        <begin position="44"/>
        <end position="45"/>
    </location>
    <ligand>
        <name>substrate</name>
    </ligand>
</feature>
<feature type="binding site" evidence="10">
    <location>
        <position position="222"/>
    </location>
    <ligand>
        <name>substrate</name>
    </ligand>
</feature>
<dbReference type="NCBIfam" id="NF004398">
    <property type="entry name" value="PRK05756.1"/>
    <property type="match status" value="1"/>
</dbReference>
<dbReference type="STRING" id="728.VY92_05630"/>
<dbReference type="GO" id="GO:0009443">
    <property type="term" value="P:pyridoxal 5'-phosphate salvage"/>
    <property type="evidence" value="ECO:0007669"/>
    <property type="project" value="UniProtKB-UniRule"/>
</dbReference>
<feature type="binding site" evidence="10">
    <location>
        <position position="148"/>
    </location>
    <ligand>
        <name>ATP</name>
        <dbReference type="ChEBI" id="CHEBI:30616"/>
    </ligand>
</feature>
<dbReference type="UniPathway" id="UPA01068">
    <property type="reaction ID" value="UER00298"/>
</dbReference>
<dbReference type="GO" id="GO:0000287">
    <property type="term" value="F:magnesium ion binding"/>
    <property type="evidence" value="ECO:0007669"/>
    <property type="project" value="UniProtKB-UniRule"/>
</dbReference>
<dbReference type="GO" id="GO:0005524">
    <property type="term" value="F:ATP binding"/>
    <property type="evidence" value="ECO:0007669"/>
    <property type="project" value="UniProtKB-UniRule"/>
</dbReference>
<dbReference type="EMBL" id="RQXS01000029">
    <property type="protein sequence ID" value="RZN58799.1"/>
    <property type="molecule type" value="Genomic_DNA"/>
</dbReference>
<evidence type="ECO:0000256" key="9">
    <source>
        <dbReference type="ARBA" id="ARBA00061702"/>
    </source>
</evidence>
<keyword evidence="6 10" id="KW-0067">ATP-binding</keyword>
<keyword evidence="3 10" id="KW-0808">Transferase</keyword>
<dbReference type="FunFam" id="3.40.1190.20:FF:000008">
    <property type="entry name" value="Pyridoxal kinase PdxY"/>
    <property type="match status" value="1"/>
</dbReference>
<dbReference type="Proteomes" id="UP000294229">
    <property type="component" value="Unassembled WGS sequence"/>
</dbReference>
<dbReference type="GO" id="GO:0008478">
    <property type="term" value="F:pyridoxal kinase activity"/>
    <property type="evidence" value="ECO:0007669"/>
    <property type="project" value="UniProtKB-UniRule"/>
</dbReference>
<name>A0A0F5EY54_AVIPA</name>
<evidence type="ECO:0000256" key="8">
    <source>
        <dbReference type="ARBA" id="ARBA00049293"/>
    </source>
</evidence>
<evidence type="ECO:0000256" key="3">
    <source>
        <dbReference type="ARBA" id="ARBA00022679"/>
    </source>
</evidence>
<reference evidence="12 13" key="1">
    <citation type="submission" date="2018-11" db="EMBL/GenBank/DDBJ databases">
        <title>Sequencing Av. paragallinarum serogroups.</title>
        <authorList>
            <person name="Hellmuth J.E."/>
            <person name="Boucher C.E."/>
            <person name="Cason E.D."/>
        </authorList>
    </citation>
    <scope>NUCLEOTIDE SEQUENCE [LARGE SCALE GENOMIC DNA]</scope>
    <source>
        <strain evidence="12 13">SA-3</strain>
    </source>
</reference>
<comment type="subunit">
    <text evidence="2 10">Homodimer.</text>
</comment>
<evidence type="ECO:0000256" key="10">
    <source>
        <dbReference type="HAMAP-Rule" id="MF_01639"/>
    </source>
</evidence>
<dbReference type="SUPFAM" id="SSF53613">
    <property type="entry name" value="Ribokinase-like"/>
    <property type="match status" value="1"/>
</dbReference>
<dbReference type="AlphaFoldDB" id="A0A0F5EY54"/>
<evidence type="ECO:0000259" key="11">
    <source>
        <dbReference type="Pfam" id="PF08543"/>
    </source>
</evidence>
<dbReference type="Pfam" id="PF08543">
    <property type="entry name" value="Phos_pyr_kin"/>
    <property type="match status" value="1"/>
</dbReference>
<feature type="binding site" evidence="10">
    <location>
        <position position="9"/>
    </location>
    <ligand>
        <name>substrate</name>
    </ligand>
</feature>
<dbReference type="CDD" id="cd01173">
    <property type="entry name" value="pyridoxal_pyridoxamine_kinase"/>
    <property type="match status" value="1"/>
</dbReference>
<dbReference type="HAMAP" id="MF_01639">
    <property type="entry name" value="PdxY"/>
    <property type="match status" value="1"/>
</dbReference>
<evidence type="ECO:0000256" key="4">
    <source>
        <dbReference type="ARBA" id="ARBA00022741"/>
    </source>
</evidence>
<comment type="caution">
    <text evidence="12">The sequence shown here is derived from an EMBL/GenBank/DDBJ whole genome shotgun (WGS) entry which is preliminary data.</text>
</comment>
<dbReference type="PANTHER" id="PTHR10534:SF2">
    <property type="entry name" value="PYRIDOXAL KINASE"/>
    <property type="match status" value="1"/>
</dbReference>
<organism evidence="12 13">
    <name type="scientific">Avibacterium paragallinarum</name>
    <name type="common">Haemophilus gallinarum</name>
    <dbReference type="NCBI Taxonomy" id="728"/>
    <lineage>
        <taxon>Bacteria</taxon>
        <taxon>Pseudomonadati</taxon>
        <taxon>Pseudomonadota</taxon>
        <taxon>Gammaproteobacteria</taxon>
        <taxon>Pasteurellales</taxon>
        <taxon>Pasteurellaceae</taxon>
        <taxon>Avibacterium</taxon>
    </lineage>
</organism>
<evidence type="ECO:0000256" key="5">
    <source>
        <dbReference type="ARBA" id="ARBA00022777"/>
    </source>
</evidence>
<comment type="pathway">
    <text evidence="1 10">Cofactor metabolism; pyridoxal 5'-phosphate salvage; pyridoxal 5'-phosphate from pyridoxal: step 1/1.</text>
</comment>
<dbReference type="NCBIfam" id="TIGR00687">
    <property type="entry name" value="pyridox_kin"/>
    <property type="match status" value="1"/>
</dbReference>
<evidence type="ECO:0000256" key="6">
    <source>
        <dbReference type="ARBA" id="ARBA00022840"/>
    </source>
</evidence>
<dbReference type="Gene3D" id="3.40.1190.20">
    <property type="match status" value="1"/>
</dbReference>
<feature type="binding site" evidence="10">
    <location>
        <position position="181"/>
    </location>
    <ligand>
        <name>ATP</name>
        <dbReference type="ChEBI" id="CHEBI:30616"/>
    </ligand>
</feature>
<evidence type="ECO:0000313" key="13">
    <source>
        <dbReference type="Proteomes" id="UP000294229"/>
    </source>
</evidence>
<comment type="function">
    <text evidence="10">Pyridoxal kinase involved in the salvage pathway of pyridoxal 5'-phosphate (PLP). Catalyzes the phosphorylation of pyridoxal to PLP.</text>
</comment>
<comment type="similarity">
    <text evidence="9 10">Belongs to the pyridoxine kinase family. PdxY subfamily.</text>
</comment>
<comment type="catalytic activity">
    <reaction evidence="8 10">
        <text>pyridoxal + ATP = pyridoxal 5'-phosphate + ADP + H(+)</text>
        <dbReference type="Rhea" id="RHEA:10224"/>
        <dbReference type="ChEBI" id="CHEBI:15378"/>
        <dbReference type="ChEBI" id="CHEBI:17310"/>
        <dbReference type="ChEBI" id="CHEBI:30616"/>
        <dbReference type="ChEBI" id="CHEBI:456216"/>
        <dbReference type="ChEBI" id="CHEBI:597326"/>
        <dbReference type="EC" id="2.7.1.35"/>
    </reaction>
</comment>
<proteinExistence type="inferred from homology"/>
<feature type="binding site" evidence="10">
    <location>
        <position position="111"/>
    </location>
    <ligand>
        <name>ATP</name>
        <dbReference type="ChEBI" id="CHEBI:30616"/>
    </ligand>
</feature>
<dbReference type="PANTHER" id="PTHR10534">
    <property type="entry name" value="PYRIDOXAL KINASE"/>
    <property type="match status" value="1"/>
</dbReference>
<dbReference type="EC" id="2.7.1.35" evidence="10"/>
<protein>
    <recommendedName>
        <fullName evidence="10">Pyridoxal kinase PdxY</fullName>
        <shortName evidence="10">PL kinase</shortName>
        <ecNumber evidence="10">2.7.1.35</ecNumber>
    </recommendedName>
</protein>
<dbReference type="OrthoDB" id="9800808at2"/>
<dbReference type="GO" id="GO:0005829">
    <property type="term" value="C:cytosol"/>
    <property type="evidence" value="ECO:0007669"/>
    <property type="project" value="TreeGrafter"/>
</dbReference>
<keyword evidence="7 10" id="KW-0460">Magnesium</keyword>
<comment type="cofactor">
    <cofactor evidence="10">
        <name>Mg(2+)</name>
        <dbReference type="ChEBI" id="CHEBI:18420"/>
    </cofactor>
</comment>